<dbReference type="EMBL" id="CP133647">
    <property type="protein sequence ID" value="WNH03995.1"/>
    <property type="molecule type" value="Genomic_DNA"/>
</dbReference>
<sequence>MSFYQPFKISFESGDLIFWLDDKRKQYAQKYPEFQLFLDSNNISTLDRYSITQNEIKVRKMYGQQIPHNQESFTTAVMKHWKYKDILNQEDNYDIDYNNGNVYYPRRITSRKCKAGLSWFSHSLNHASIHFILDGIDMENAINKKNNPKINKGKDSYTNKELRWIYRNRKDPRVQSCIQFWLDGSPVSPPWIERRYVDLWKNYHPKFENSEIELGEFAETVLNFEYRDYT</sequence>
<organism evidence="1 2">
    <name type="scientific">Xenorhabdus griffiniae</name>
    <dbReference type="NCBI Taxonomy" id="351672"/>
    <lineage>
        <taxon>Bacteria</taxon>
        <taxon>Pseudomonadati</taxon>
        <taxon>Pseudomonadota</taxon>
        <taxon>Gammaproteobacteria</taxon>
        <taxon>Enterobacterales</taxon>
        <taxon>Morganellaceae</taxon>
        <taxon>Xenorhabdus</taxon>
    </lineage>
</organism>
<proteinExistence type="predicted"/>
<protein>
    <recommendedName>
        <fullName evidence="3">T3SS effector EspK</fullName>
    </recommendedName>
</protein>
<name>A0ABY9XN10_9GAMM</name>
<dbReference type="RefSeq" id="WP_189760156.1">
    <property type="nucleotide sequence ID" value="NZ_CAWPOC010000241.1"/>
</dbReference>
<evidence type="ECO:0000313" key="1">
    <source>
        <dbReference type="EMBL" id="WNH03995.1"/>
    </source>
</evidence>
<evidence type="ECO:0000313" key="2">
    <source>
        <dbReference type="Proteomes" id="UP001300348"/>
    </source>
</evidence>
<reference evidence="1 2" key="1">
    <citation type="journal article" date="2023" name="Access Microbiol">
        <title>The genome of a steinernematid-associated Pseudomonas piscis bacterium encodes the biosynthesis of insect toxins.</title>
        <authorList>
            <person name="Awori R.M."/>
            <person name="Hendre P."/>
            <person name="Amugune N.O."/>
        </authorList>
    </citation>
    <scope>NUCLEOTIDE SEQUENCE [LARGE SCALE GENOMIC DNA]</scope>
    <source>
        <strain evidence="1 2">97</strain>
    </source>
</reference>
<accession>A0ABY9XN10</accession>
<dbReference type="Proteomes" id="UP001300348">
    <property type="component" value="Chromosome"/>
</dbReference>
<gene>
    <name evidence="1" type="ORF">QL112_010150</name>
</gene>
<keyword evidence="2" id="KW-1185">Reference proteome</keyword>
<evidence type="ECO:0008006" key="3">
    <source>
        <dbReference type="Google" id="ProtNLM"/>
    </source>
</evidence>
<dbReference type="GeneID" id="88855921"/>